<organism evidence="1">
    <name type="scientific">[Ruminococcus] torques</name>
    <dbReference type="NCBI Taxonomy" id="33039"/>
    <lineage>
        <taxon>Bacteria</taxon>
        <taxon>Bacillati</taxon>
        <taxon>Bacillota</taxon>
        <taxon>Clostridia</taxon>
        <taxon>Lachnospirales</taxon>
        <taxon>Lachnospiraceae</taxon>
        <taxon>Mediterraneibacter</taxon>
    </lineage>
</organism>
<dbReference type="RefSeq" id="WP_423248675.1">
    <property type="nucleotide sequence ID" value="NZ_CACRUQ010000013.1"/>
</dbReference>
<evidence type="ECO:0008006" key="2">
    <source>
        <dbReference type="Google" id="ProtNLM"/>
    </source>
</evidence>
<sequence length="254" mass="29326">MNKKESFGGELAKQLPVENIYNDLAHPALSTVGQGLQGITKLALTPISALVWGYDKISDYLDVAIPEYFEKRKIKKEKIISPDPMVAVPIVEAMRYTSHKEELREMFTNLLGAAMNADSIDAHPAFVDIIKQLSPDEEKIIKYLYKDDKQPMMKLRIILDDGAGENDLSPYFSDIGYKVNCYYPQKFPEYLDNLHRLGIVEVYYDRFLVDENYYDELKVHPYFPHVDEKINILEKKSMYELSAFGKKFCEVCLE</sequence>
<dbReference type="Gene3D" id="3.30.110.190">
    <property type="match status" value="1"/>
</dbReference>
<proteinExistence type="predicted"/>
<accession>A0A6N3CWR0</accession>
<reference evidence="1" key="1">
    <citation type="submission" date="2019-11" db="EMBL/GenBank/DDBJ databases">
        <authorList>
            <person name="Feng L."/>
        </authorList>
    </citation>
    <scope>NUCLEOTIDE SEQUENCE</scope>
    <source>
        <strain evidence="1">RtorquesLFYP15</strain>
    </source>
</reference>
<dbReference type="Pfam" id="PF14337">
    <property type="entry name" value="Abi_alpha"/>
    <property type="match status" value="1"/>
</dbReference>
<dbReference type="InterPro" id="IPR025506">
    <property type="entry name" value="Abi_alpha"/>
</dbReference>
<gene>
    <name evidence="1" type="ORF">RTLFYP15_01747</name>
</gene>
<dbReference type="EMBL" id="CACRUQ010000013">
    <property type="protein sequence ID" value="VYU20385.1"/>
    <property type="molecule type" value="Genomic_DNA"/>
</dbReference>
<evidence type="ECO:0000313" key="1">
    <source>
        <dbReference type="EMBL" id="VYU20385.1"/>
    </source>
</evidence>
<name>A0A6N3CWR0_9FIRM</name>
<protein>
    <recommendedName>
        <fullName evidence="2">DUF4393 domain-containing protein</fullName>
    </recommendedName>
</protein>
<dbReference type="AlphaFoldDB" id="A0A6N3CWR0"/>